<dbReference type="Proteomes" id="UP000318578">
    <property type="component" value="Unassembled WGS sequence"/>
</dbReference>
<dbReference type="InterPro" id="IPR036388">
    <property type="entry name" value="WH-like_DNA-bd_sf"/>
</dbReference>
<keyword evidence="2" id="KW-0238">DNA-binding</keyword>
<evidence type="ECO:0000256" key="2">
    <source>
        <dbReference type="ARBA" id="ARBA00023125"/>
    </source>
</evidence>
<dbReference type="Gene3D" id="1.20.120.530">
    <property type="entry name" value="GntR ligand-binding domain-like"/>
    <property type="match status" value="1"/>
</dbReference>
<dbReference type="InterPro" id="IPR008920">
    <property type="entry name" value="TF_FadR/GntR_C"/>
</dbReference>
<dbReference type="GO" id="GO:0003700">
    <property type="term" value="F:DNA-binding transcription factor activity"/>
    <property type="evidence" value="ECO:0007669"/>
    <property type="project" value="InterPro"/>
</dbReference>
<evidence type="ECO:0000256" key="1">
    <source>
        <dbReference type="ARBA" id="ARBA00023015"/>
    </source>
</evidence>
<evidence type="ECO:0000259" key="4">
    <source>
        <dbReference type="PROSITE" id="PS50949"/>
    </source>
</evidence>
<dbReference type="InterPro" id="IPR036390">
    <property type="entry name" value="WH_DNA-bd_sf"/>
</dbReference>
<evidence type="ECO:0000256" key="3">
    <source>
        <dbReference type="ARBA" id="ARBA00023163"/>
    </source>
</evidence>
<dbReference type="Pfam" id="PF07729">
    <property type="entry name" value="FCD"/>
    <property type="match status" value="1"/>
</dbReference>
<dbReference type="Gene3D" id="1.10.10.10">
    <property type="entry name" value="Winged helix-like DNA-binding domain superfamily/Winged helix DNA-binding domain"/>
    <property type="match status" value="1"/>
</dbReference>
<protein>
    <submittedName>
        <fullName evidence="5">FadR family transcriptional regulator</fullName>
    </submittedName>
</protein>
<evidence type="ECO:0000313" key="6">
    <source>
        <dbReference type="Proteomes" id="UP000318578"/>
    </source>
</evidence>
<sequence length="238" mass="26392">MPSNGDAPVTAYDRLASSIRKQILSGELRPGHRLPTELALSTHYQVSRNTAREAIRALAGQGLLVVKRGVAGGTFVASPTTAQVSESLMSGLALLTDSADLSVSVLMEIREMLEVPAAELAARNRTDEELGAIHESLFDPGRIDPTRVFVNNRDFHTGVLRATHNPLLEVLAEPVFRVLKERFLRERASADFWVRVDAEHREIVGYLDDRDQAGAREASRAHLRYLRSVYEKIDRIQG</sequence>
<keyword evidence="6" id="KW-1185">Reference proteome</keyword>
<keyword evidence="1" id="KW-0805">Transcription regulation</keyword>
<dbReference type="AlphaFoldDB" id="A0A557ZXV5"/>
<dbReference type="InterPro" id="IPR011711">
    <property type="entry name" value="GntR_C"/>
</dbReference>
<dbReference type="PRINTS" id="PR00035">
    <property type="entry name" value="HTHGNTR"/>
</dbReference>
<organism evidence="5 6">
    <name type="scientific">Amycolatopsis acidiphila</name>
    <dbReference type="NCBI Taxonomy" id="715473"/>
    <lineage>
        <taxon>Bacteria</taxon>
        <taxon>Bacillati</taxon>
        <taxon>Actinomycetota</taxon>
        <taxon>Actinomycetes</taxon>
        <taxon>Pseudonocardiales</taxon>
        <taxon>Pseudonocardiaceae</taxon>
        <taxon>Amycolatopsis</taxon>
    </lineage>
</organism>
<feature type="domain" description="HTH gntR-type" evidence="4">
    <location>
        <begin position="9"/>
        <end position="79"/>
    </location>
</feature>
<dbReference type="PANTHER" id="PTHR43537:SF5">
    <property type="entry name" value="UXU OPERON TRANSCRIPTIONAL REGULATOR"/>
    <property type="match status" value="1"/>
</dbReference>
<gene>
    <name evidence="5" type="ORF">FNH06_33880</name>
</gene>
<proteinExistence type="predicted"/>
<dbReference type="GO" id="GO:0003677">
    <property type="term" value="F:DNA binding"/>
    <property type="evidence" value="ECO:0007669"/>
    <property type="project" value="UniProtKB-KW"/>
</dbReference>
<dbReference type="SMART" id="SM00345">
    <property type="entry name" value="HTH_GNTR"/>
    <property type="match status" value="1"/>
</dbReference>
<dbReference type="RefSeq" id="WP_144644171.1">
    <property type="nucleotide sequence ID" value="NZ_BNAX01000004.1"/>
</dbReference>
<dbReference type="SMART" id="SM00895">
    <property type="entry name" value="FCD"/>
    <property type="match status" value="1"/>
</dbReference>
<dbReference type="SUPFAM" id="SSF46785">
    <property type="entry name" value="Winged helix' DNA-binding domain"/>
    <property type="match status" value="1"/>
</dbReference>
<evidence type="ECO:0000313" key="5">
    <source>
        <dbReference type="EMBL" id="TVT16845.1"/>
    </source>
</evidence>
<accession>A0A557ZXV5</accession>
<dbReference type="PROSITE" id="PS50949">
    <property type="entry name" value="HTH_GNTR"/>
    <property type="match status" value="1"/>
</dbReference>
<dbReference type="CDD" id="cd07377">
    <property type="entry name" value="WHTH_GntR"/>
    <property type="match status" value="1"/>
</dbReference>
<dbReference type="InterPro" id="IPR000524">
    <property type="entry name" value="Tscrpt_reg_HTH_GntR"/>
</dbReference>
<name>A0A557ZXV5_9PSEU</name>
<dbReference type="PANTHER" id="PTHR43537">
    <property type="entry name" value="TRANSCRIPTIONAL REGULATOR, GNTR FAMILY"/>
    <property type="match status" value="1"/>
</dbReference>
<comment type="caution">
    <text evidence="5">The sequence shown here is derived from an EMBL/GenBank/DDBJ whole genome shotgun (WGS) entry which is preliminary data.</text>
</comment>
<dbReference type="Pfam" id="PF00392">
    <property type="entry name" value="GntR"/>
    <property type="match status" value="1"/>
</dbReference>
<keyword evidence="3" id="KW-0804">Transcription</keyword>
<dbReference type="OrthoDB" id="7989071at2"/>
<dbReference type="SUPFAM" id="SSF48008">
    <property type="entry name" value="GntR ligand-binding domain-like"/>
    <property type="match status" value="1"/>
</dbReference>
<reference evidence="5 6" key="1">
    <citation type="submission" date="2019-07" db="EMBL/GenBank/DDBJ databases">
        <title>New species of Amycolatopsis and Streptomyces.</title>
        <authorList>
            <person name="Duangmal K."/>
            <person name="Teo W.F.A."/>
            <person name="Lipun K."/>
        </authorList>
    </citation>
    <scope>NUCLEOTIDE SEQUENCE [LARGE SCALE GENOMIC DNA]</scope>
    <source>
        <strain evidence="5 6">JCM 30562</strain>
    </source>
</reference>
<dbReference type="EMBL" id="VJZA01000095">
    <property type="protein sequence ID" value="TVT16845.1"/>
    <property type="molecule type" value="Genomic_DNA"/>
</dbReference>